<evidence type="ECO:0000256" key="1">
    <source>
        <dbReference type="ARBA" id="ARBA00022801"/>
    </source>
</evidence>
<reference evidence="4" key="1">
    <citation type="submission" date="2019-03" db="EMBL/GenBank/DDBJ databases">
        <authorList>
            <person name="Mank J."/>
            <person name="Almeida P."/>
        </authorList>
    </citation>
    <scope>NUCLEOTIDE SEQUENCE</scope>
    <source>
        <strain evidence="4">78183</strain>
    </source>
</reference>
<comment type="similarity">
    <text evidence="2">Belongs to the enoyl-CoA hydratase/isomerase family.</text>
</comment>
<comment type="catalytic activity">
    <reaction evidence="2">
        <text>3-hydroxy-2-methylpropanoyl-CoA + H2O = 3-hydroxy-2-methylpropanoate + CoA + H(+)</text>
        <dbReference type="Rhea" id="RHEA:20888"/>
        <dbReference type="ChEBI" id="CHEBI:11805"/>
        <dbReference type="ChEBI" id="CHEBI:15377"/>
        <dbReference type="ChEBI" id="CHEBI:15378"/>
        <dbReference type="ChEBI" id="CHEBI:57287"/>
        <dbReference type="ChEBI" id="CHEBI:57340"/>
        <dbReference type="EC" id="3.1.2.4"/>
    </reaction>
</comment>
<evidence type="ECO:0000313" key="4">
    <source>
        <dbReference type="EMBL" id="VFU22006.1"/>
    </source>
</evidence>
<proteinExistence type="inferred from homology"/>
<dbReference type="AlphaFoldDB" id="A0A6N2K2A1"/>
<comment type="function">
    <text evidence="2">Hydrolyzes 3-hydroxyisobutyryl-CoA (HIBYL-CoA), a saline catabolite. Has high activity toward isobutyryl-CoA. Could be an isobutyryl-CoA dehydrogenase that functions in valine catabolism.</text>
</comment>
<dbReference type="GO" id="GO:0006574">
    <property type="term" value="P:L-valine catabolic process"/>
    <property type="evidence" value="ECO:0007669"/>
    <property type="project" value="UniProtKB-UniRule"/>
</dbReference>
<dbReference type="InterPro" id="IPR045004">
    <property type="entry name" value="ECH_dom"/>
</dbReference>
<evidence type="ECO:0000259" key="3">
    <source>
        <dbReference type="Pfam" id="PF16113"/>
    </source>
</evidence>
<dbReference type="Gene3D" id="3.90.226.10">
    <property type="entry name" value="2-enoyl-CoA Hydratase, Chain A, domain 1"/>
    <property type="match status" value="1"/>
</dbReference>
<evidence type="ECO:0000256" key="2">
    <source>
        <dbReference type="RuleBase" id="RU369070"/>
    </source>
</evidence>
<sequence>MPLIREGRFQSLDQCLAREYRMSLAGMSKQVSNDVCEGVRARLVDKDFAPKWDPPSLEEVSKDMVDSYFSPLGEFEPELELPTALREPYI</sequence>
<dbReference type="InterPro" id="IPR032259">
    <property type="entry name" value="HIBYL-CoA-H"/>
</dbReference>
<dbReference type="PANTHER" id="PTHR43176">
    <property type="entry name" value="3-HYDROXYISOBUTYRYL-COA HYDROLASE-RELATED"/>
    <property type="match status" value="1"/>
</dbReference>
<name>A0A6N2K2A1_SALVM</name>
<dbReference type="EC" id="3.1.2.4" evidence="2"/>
<keyword evidence="1 2" id="KW-0378">Hydrolase</keyword>
<accession>A0A6N2K2A1</accession>
<comment type="pathway">
    <text evidence="2">Amino-acid degradation; L-valine degradation.</text>
</comment>
<dbReference type="EMBL" id="CAADRP010000025">
    <property type="protein sequence ID" value="VFU22006.1"/>
    <property type="molecule type" value="Genomic_DNA"/>
</dbReference>
<dbReference type="GO" id="GO:0003860">
    <property type="term" value="F:3-hydroxyisobutyryl-CoA hydrolase activity"/>
    <property type="evidence" value="ECO:0007669"/>
    <property type="project" value="UniProtKB-UniRule"/>
</dbReference>
<organism evidence="4">
    <name type="scientific">Salix viminalis</name>
    <name type="common">Common osier</name>
    <name type="synonym">Basket willow</name>
    <dbReference type="NCBI Taxonomy" id="40686"/>
    <lineage>
        <taxon>Eukaryota</taxon>
        <taxon>Viridiplantae</taxon>
        <taxon>Streptophyta</taxon>
        <taxon>Embryophyta</taxon>
        <taxon>Tracheophyta</taxon>
        <taxon>Spermatophyta</taxon>
        <taxon>Magnoliopsida</taxon>
        <taxon>eudicotyledons</taxon>
        <taxon>Gunneridae</taxon>
        <taxon>Pentapetalae</taxon>
        <taxon>rosids</taxon>
        <taxon>fabids</taxon>
        <taxon>Malpighiales</taxon>
        <taxon>Salicaceae</taxon>
        <taxon>Saliceae</taxon>
        <taxon>Salix</taxon>
    </lineage>
</organism>
<gene>
    <name evidence="4" type="ORF">SVIM_LOCUS19049</name>
</gene>
<dbReference type="Pfam" id="PF16113">
    <property type="entry name" value="ECH_2"/>
    <property type="match status" value="1"/>
</dbReference>
<feature type="domain" description="Enoyl-CoA hydratase/isomerase" evidence="3">
    <location>
        <begin position="3"/>
        <end position="69"/>
    </location>
</feature>
<protein>
    <recommendedName>
        <fullName evidence="2">3-hydroxyisobutyryl-CoA hydrolase</fullName>
        <shortName evidence="2">HIB-CoA hydrolase</shortName>
        <shortName evidence="2">HIBYL-CoA-H</shortName>
        <ecNumber evidence="2">3.1.2.4</ecNumber>
    </recommendedName>
    <alternativeName>
        <fullName evidence="2">3-hydroxyisobutyryl-coenzyme A hydrolase</fullName>
    </alternativeName>
</protein>
<dbReference type="PANTHER" id="PTHR43176:SF14">
    <property type="entry name" value="SMALL RIBOSOMAL SUBUNIT PROTEIN MS47"/>
    <property type="match status" value="1"/>
</dbReference>